<organism evidence="1 2">
    <name type="scientific">Peribacillus deserti</name>
    <dbReference type="NCBI Taxonomy" id="673318"/>
    <lineage>
        <taxon>Bacteria</taxon>
        <taxon>Bacillati</taxon>
        <taxon>Bacillota</taxon>
        <taxon>Bacilli</taxon>
        <taxon>Bacillales</taxon>
        <taxon>Bacillaceae</taxon>
        <taxon>Peribacillus</taxon>
    </lineage>
</organism>
<evidence type="ECO:0000313" key="2">
    <source>
        <dbReference type="Proteomes" id="UP000823486"/>
    </source>
</evidence>
<keyword evidence="2" id="KW-1185">Reference proteome</keyword>
<dbReference type="Proteomes" id="UP000823486">
    <property type="component" value="Unassembled WGS sequence"/>
</dbReference>
<accession>A0ABS2QCY9</accession>
<gene>
    <name evidence="1" type="ORF">JOC77_000429</name>
</gene>
<evidence type="ECO:0000313" key="1">
    <source>
        <dbReference type="EMBL" id="MBM7691026.1"/>
    </source>
</evidence>
<name>A0ABS2QCY9_9BACI</name>
<proteinExistence type="predicted"/>
<protein>
    <submittedName>
        <fullName evidence="1">Uncharacterized protein</fullName>
    </submittedName>
</protein>
<reference evidence="1 2" key="1">
    <citation type="submission" date="2021-01" db="EMBL/GenBank/DDBJ databases">
        <title>Genomic Encyclopedia of Type Strains, Phase IV (KMG-IV): sequencing the most valuable type-strain genomes for metagenomic binning, comparative biology and taxonomic classification.</title>
        <authorList>
            <person name="Goeker M."/>
        </authorList>
    </citation>
    <scope>NUCLEOTIDE SEQUENCE [LARGE SCALE GENOMIC DNA]</scope>
    <source>
        <strain evidence="1 2">DSM 105482</strain>
    </source>
</reference>
<sequence length="58" mass="7071">MKNINLRTVKTQVTTCDAFLTIKQYLHSTLTCRDRRLNLTVFLYFFSFKTEIYLRYIQ</sequence>
<dbReference type="EMBL" id="JAFBFI010000001">
    <property type="protein sequence ID" value="MBM7691026.1"/>
    <property type="molecule type" value="Genomic_DNA"/>
</dbReference>
<comment type="caution">
    <text evidence="1">The sequence shown here is derived from an EMBL/GenBank/DDBJ whole genome shotgun (WGS) entry which is preliminary data.</text>
</comment>